<gene>
    <name evidence="8" type="ORF">PHYBLDRAFT_71645</name>
</gene>
<feature type="region of interest" description="Disordered" evidence="6">
    <location>
        <begin position="35"/>
        <end position="60"/>
    </location>
</feature>
<evidence type="ECO:0000256" key="6">
    <source>
        <dbReference type="SAM" id="MobiDB-lite"/>
    </source>
</evidence>
<dbReference type="FunFam" id="4.10.1000.10:FF:000001">
    <property type="entry name" value="zinc finger CCCH domain-containing protein 15-like"/>
    <property type="match status" value="1"/>
</dbReference>
<evidence type="ECO:0000256" key="5">
    <source>
        <dbReference type="PROSITE-ProRule" id="PRU00723"/>
    </source>
</evidence>
<feature type="compositionally biased region" description="Polar residues" evidence="6">
    <location>
        <begin position="202"/>
        <end position="211"/>
    </location>
</feature>
<protein>
    <submittedName>
        <fullName evidence="8">CCCH-type zinc finger transcription factor</fullName>
    </submittedName>
</protein>
<feature type="compositionally biased region" description="Polar residues" evidence="6">
    <location>
        <begin position="35"/>
        <end position="53"/>
    </location>
</feature>
<evidence type="ECO:0000256" key="1">
    <source>
        <dbReference type="ARBA" id="ARBA00022723"/>
    </source>
</evidence>
<dbReference type="GO" id="GO:0003729">
    <property type="term" value="F:mRNA binding"/>
    <property type="evidence" value="ECO:0007669"/>
    <property type="project" value="InterPro"/>
</dbReference>
<feature type="domain" description="C3H1-type" evidence="7">
    <location>
        <begin position="320"/>
        <end position="348"/>
    </location>
</feature>
<evidence type="ECO:0000256" key="3">
    <source>
        <dbReference type="ARBA" id="ARBA00022771"/>
    </source>
</evidence>
<dbReference type="Proteomes" id="UP000077315">
    <property type="component" value="Unassembled WGS sequence"/>
</dbReference>
<accession>A0A162TBR7</accession>
<feature type="compositionally biased region" description="Basic and acidic residues" evidence="6">
    <location>
        <begin position="261"/>
        <end position="271"/>
    </location>
</feature>
<dbReference type="InterPro" id="IPR045877">
    <property type="entry name" value="ZFP36-like"/>
</dbReference>
<organism evidence="8 9">
    <name type="scientific">Phycomyces blakesleeanus (strain ATCC 8743b / DSM 1359 / FGSC 10004 / NBRC 33097 / NRRL 1555)</name>
    <dbReference type="NCBI Taxonomy" id="763407"/>
    <lineage>
        <taxon>Eukaryota</taxon>
        <taxon>Fungi</taxon>
        <taxon>Fungi incertae sedis</taxon>
        <taxon>Mucoromycota</taxon>
        <taxon>Mucoromycotina</taxon>
        <taxon>Mucoromycetes</taxon>
        <taxon>Mucorales</taxon>
        <taxon>Phycomycetaceae</taxon>
        <taxon>Phycomyces</taxon>
    </lineage>
</organism>
<keyword evidence="9" id="KW-1185">Reference proteome</keyword>
<feature type="zinc finger region" description="C3H1-type" evidence="5">
    <location>
        <begin position="320"/>
        <end position="348"/>
    </location>
</feature>
<dbReference type="PANTHER" id="PTHR12547">
    <property type="entry name" value="CCCH ZINC FINGER/TIS11-RELATED"/>
    <property type="match status" value="1"/>
</dbReference>
<feature type="compositionally biased region" description="Basic residues" evidence="6">
    <location>
        <begin position="244"/>
        <end position="257"/>
    </location>
</feature>
<dbReference type="EMBL" id="KV441027">
    <property type="protein sequence ID" value="OAD65833.1"/>
    <property type="molecule type" value="Genomic_DNA"/>
</dbReference>
<feature type="zinc finger region" description="C3H1-type" evidence="5">
    <location>
        <begin position="282"/>
        <end position="310"/>
    </location>
</feature>
<dbReference type="STRING" id="763407.A0A162TBR7"/>
<evidence type="ECO:0000256" key="2">
    <source>
        <dbReference type="ARBA" id="ARBA00022737"/>
    </source>
</evidence>
<dbReference type="VEuPathDB" id="FungiDB:PHYBLDRAFT_71645"/>
<keyword evidence="4 5" id="KW-0862">Zinc</keyword>
<keyword evidence="2" id="KW-0677">Repeat</keyword>
<dbReference type="GeneID" id="29003424"/>
<feature type="compositionally biased region" description="Polar residues" evidence="6">
    <location>
        <begin position="179"/>
        <end position="190"/>
    </location>
</feature>
<name>A0A162TBR7_PHYB8</name>
<keyword evidence="3 5" id="KW-0863">Zinc-finger</keyword>
<reference evidence="9" key="1">
    <citation type="submission" date="2015-06" db="EMBL/GenBank/DDBJ databases">
        <title>Expansion of signal transduction pathways in fungi by whole-genome duplication.</title>
        <authorList>
            <consortium name="DOE Joint Genome Institute"/>
            <person name="Corrochano L.M."/>
            <person name="Kuo A."/>
            <person name="Marcet-Houben M."/>
            <person name="Polaino S."/>
            <person name="Salamov A."/>
            <person name="Villalobos J.M."/>
            <person name="Alvarez M.I."/>
            <person name="Avalos J."/>
            <person name="Benito E.P."/>
            <person name="Benoit I."/>
            <person name="Burger G."/>
            <person name="Camino L.P."/>
            <person name="Canovas D."/>
            <person name="Cerda-Olmedo E."/>
            <person name="Cheng J.-F."/>
            <person name="Dominguez A."/>
            <person name="Elias M."/>
            <person name="Eslava A.P."/>
            <person name="Glaser F."/>
            <person name="Grimwood J."/>
            <person name="Gutierrez G."/>
            <person name="Heitman J."/>
            <person name="Henrissat B."/>
            <person name="Iturriaga E.A."/>
            <person name="Lang B.F."/>
            <person name="Lavin J.L."/>
            <person name="Lee S."/>
            <person name="Li W."/>
            <person name="Lindquist E."/>
            <person name="Lopez-Garcia S."/>
            <person name="Luque E.M."/>
            <person name="Marcos A.T."/>
            <person name="Martin J."/>
            <person name="McCluskey K."/>
            <person name="Medina H.R."/>
            <person name="Miralles-Duran A."/>
            <person name="Miyazaki A."/>
            <person name="Munoz-Torres E."/>
            <person name="Oguiza J.A."/>
            <person name="Ohm R."/>
            <person name="Olmedo M."/>
            <person name="Orejas M."/>
            <person name="Ortiz-Castellanos L."/>
            <person name="Pisabarro A.G."/>
            <person name="Rodriguez-Romero J."/>
            <person name="Ruiz-Herrera J."/>
            <person name="Ruiz-Vazquez R."/>
            <person name="Sanz C."/>
            <person name="Schackwitz W."/>
            <person name="Schmutz J."/>
            <person name="Shahriari M."/>
            <person name="Shelest E."/>
            <person name="Silva-Franco F."/>
            <person name="Soanes D."/>
            <person name="Syed K."/>
            <person name="Tagua V.G."/>
            <person name="Talbot N.J."/>
            <person name="Thon M."/>
            <person name="De vries R.P."/>
            <person name="Wiebenga A."/>
            <person name="Yadav J.S."/>
            <person name="Braun E.L."/>
            <person name="Baker S."/>
            <person name="Garre V."/>
            <person name="Horwitz B."/>
            <person name="Torres-Martinez S."/>
            <person name="Idnurm A."/>
            <person name="Herrera-Estrella A."/>
            <person name="Gabaldon T."/>
            <person name="Grigoriev I.V."/>
        </authorList>
    </citation>
    <scope>NUCLEOTIDE SEQUENCE [LARGE SCALE GENOMIC DNA]</scope>
    <source>
        <strain evidence="9">NRRL 1555(-)</strain>
    </source>
</reference>
<dbReference type="PROSITE" id="PS50103">
    <property type="entry name" value="ZF_C3H1"/>
    <property type="match status" value="2"/>
</dbReference>
<dbReference type="PANTHER" id="PTHR12547:SF18">
    <property type="entry name" value="PROTEIN TIS11"/>
    <property type="match status" value="1"/>
</dbReference>
<dbReference type="InterPro" id="IPR000571">
    <property type="entry name" value="Znf_CCCH"/>
</dbReference>
<evidence type="ECO:0000259" key="7">
    <source>
        <dbReference type="PROSITE" id="PS50103"/>
    </source>
</evidence>
<evidence type="ECO:0000313" key="8">
    <source>
        <dbReference type="EMBL" id="OAD65833.1"/>
    </source>
</evidence>
<feature type="domain" description="C3H1-type" evidence="7">
    <location>
        <begin position="282"/>
        <end position="310"/>
    </location>
</feature>
<evidence type="ECO:0000313" key="9">
    <source>
        <dbReference type="Proteomes" id="UP000077315"/>
    </source>
</evidence>
<feature type="compositionally biased region" description="Basic residues" evidence="6">
    <location>
        <begin position="130"/>
        <end position="154"/>
    </location>
</feature>
<proteinExistence type="predicted"/>
<feature type="compositionally biased region" description="Basic and acidic residues" evidence="6">
    <location>
        <begin position="227"/>
        <end position="243"/>
    </location>
</feature>
<sequence length="499" mass="56230">MDSFCSLKTLAKQCLSKEQSYSLTVRDNEQKQVCSSLSRHQKITQSTLTTTQGKDPKDTNKTSLSLLVSLSECSDQPSFLLNQFSKANVSKESCQSCPHSPLPNDSSPTGVSSASVHSDFSCQNTPHNRSNPKNKSKRETKNHKKKTKNNHRTKKGSENKSDYCPEQSESAKHIIIIKDSNTSLGNTTQPRPHKRSRKDKPTNISVENISQKLEMLSTHPPITQSIKPDEKSQCNPKTDDRNNPKSHKSHKSHKIHTCGHPPEKDKKETGKPDVGLQKKQKLYKTELCRNWEEIGQCRYEGKCQYAHGVNDLHTVERHPKYKTQICRTFHTTGTCPYGIRCTFRHHEASKPDKKAPVLCLAPVEKVIQQGLDDRLSVDLGSRSVSGSLDQLLVDDWSTDDNLKDKIRRDVNVSDAEEDIYTPTLSLSHPCNPNLIPNSNLETELEFEFKDCSLDFGIDFGYDCVRRMTVPEITCGDGCFLPRDAESLLPHELVTDLSYP</sequence>
<evidence type="ECO:0000256" key="4">
    <source>
        <dbReference type="ARBA" id="ARBA00022833"/>
    </source>
</evidence>
<dbReference type="FunFam" id="4.10.1000.10:FF:000002">
    <property type="entry name" value="Zinc finger protein 36, C3H1 type-like 1"/>
    <property type="match status" value="1"/>
</dbReference>
<keyword evidence="1 5" id="KW-0479">Metal-binding</keyword>
<dbReference type="InParanoid" id="A0A162TBR7"/>
<dbReference type="SUPFAM" id="SSF90229">
    <property type="entry name" value="CCCH zinc finger"/>
    <property type="match status" value="2"/>
</dbReference>
<dbReference type="RefSeq" id="XP_018283873.1">
    <property type="nucleotide sequence ID" value="XM_018442518.1"/>
</dbReference>
<dbReference type="AlphaFoldDB" id="A0A162TBR7"/>
<dbReference type="InterPro" id="IPR036855">
    <property type="entry name" value="Znf_CCCH_sf"/>
</dbReference>
<feature type="region of interest" description="Disordered" evidence="6">
    <location>
        <begin position="92"/>
        <end position="274"/>
    </location>
</feature>
<feature type="compositionally biased region" description="Polar residues" evidence="6">
    <location>
        <begin position="92"/>
        <end position="129"/>
    </location>
</feature>
<dbReference type="SMART" id="SM00356">
    <property type="entry name" value="ZnF_C3H1"/>
    <property type="match status" value="2"/>
</dbReference>
<dbReference type="GO" id="GO:0008270">
    <property type="term" value="F:zinc ion binding"/>
    <property type="evidence" value="ECO:0007669"/>
    <property type="project" value="UniProtKB-KW"/>
</dbReference>
<dbReference type="Pfam" id="PF00642">
    <property type="entry name" value="zf-CCCH"/>
    <property type="match status" value="2"/>
</dbReference>
<dbReference type="OrthoDB" id="410307at2759"/>
<dbReference type="Gene3D" id="4.10.1000.10">
    <property type="entry name" value="Zinc finger, CCCH-type"/>
    <property type="match status" value="2"/>
</dbReference>